<sequence>MSPSTTTPLAAPVAASTPVVADKDARSVVTVSAAPSVKDQRAYEHDRQRVKKAADLVKMRALKGQRGWAALAKGDTYTSSRKNAFQPGSEKTKLLRPEEVDLLEDEPVYHAAKVASFGGITPDPTQPIQLKLGDLMTTFRKPRKATASDFVVIPPRSVIPLDDMMPRDLIVEEPWEHIYGVDDESGANTTTKAPSYAQVLMNIK</sequence>
<protein>
    <submittedName>
        <fullName evidence="1">Uncharacterized protein</fullName>
    </submittedName>
</protein>
<dbReference type="OrthoDB" id="3245714at2759"/>
<dbReference type="GeneID" id="59347605"/>
<evidence type="ECO:0000313" key="1">
    <source>
        <dbReference type="EMBL" id="KAF7298943.1"/>
    </source>
</evidence>
<gene>
    <name evidence="1" type="ORF">MIND_00842400</name>
</gene>
<proteinExistence type="predicted"/>
<organism evidence="1 2">
    <name type="scientific">Mycena indigotica</name>
    <dbReference type="NCBI Taxonomy" id="2126181"/>
    <lineage>
        <taxon>Eukaryota</taxon>
        <taxon>Fungi</taxon>
        <taxon>Dikarya</taxon>
        <taxon>Basidiomycota</taxon>
        <taxon>Agaricomycotina</taxon>
        <taxon>Agaricomycetes</taxon>
        <taxon>Agaricomycetidae</taxon>
        <taxon>Agaricales</taxon>
        <taxon>Marasmiineae</taxon>
        <taxon>Mycenaceae</taxon>
        <taxon>Mycena</taxon>
    </lineage>
</organism>
<dbReference type="Proteomes" id="UP000636479">
    <property type="component" value="Unassembled WGS sequence"/>
</dbReference>
<name>A0A8H6SHA2_9AGAR</name>
<dbReference type="EMBL" id="JACAZF010000007">
    <property type="protein sequence ID" value="KAF7298943.1"/>
    <property type="molecule type" value="Genomic_DNA"/>
</dbReference>
<comment type="caution">
    <text evidence="1">The sequence shown here is derived from an EMBL/GenBank/DDBJ whole genome shotgun (WGS) entry which is preliminary data.</text>
</comment>
<evidence type="ECO:0000313" key="2">
    <source>
        <dbReference type="Proteomes" id="UP000636479"/>
    </source>
</evidence>
<keyword evidence="2" id="KW-1185">Reference proteome</keyword>
<dbReference type="RefSeq" id="XP_037218331.1">
    <property type="nucleotide sequence ID" value="XM_037365089.1"/>
</dbReference>
<reference evidence="1" key="1">
    <citation type="submission" date="2020-05" db="EMBL/GenBank/DDBJ databases">
        <title>Mycena genomes resolve the evolution of fungal bioluminescence.</title>
        <authorList>
            <person name="Tsai I.J."/>
        </authorList>
    </citation>
    <scope>NUCLEOTIDE SEQUENCE</scope>
    <source>
        <strain evidence="1">171206Taipei</strain>
    </source>
</reference>
<accession>A0A8H6SHA2</accession>
<dbReference type="AlphaFoldDB" id="A0A8H6SHA2"/>